<dbReference type="GO" id="GO:0045505">
    <property type="term" value="F:dynein intermediate chain binding"/>
    <property type="evidence" value="ECO:0007669"/>
    <property type="project" value="InterPro"/>
</dbReference>
<dbReference type="GO" id="GO:0051959">
    <property type="term" value="F:dynein light intermediate chain binding"/>
    <property type="evidence" value="ECO:0007669"/>
    <property type="project" value="InterPro"/>
</dbReference>
<protein>
    <recommendedName>
        <fullName evidence="1">Dynein heavy chain AAA lid domain-containing protein</fullName>
    </recommendedName>
</protein>
<dbReference type="InterPro" id="IPR041658">
    <property type="entry name" value="AAA_lid_11"/>
</dbReference>
<proteinExistence type="predicted"/>
<reference evidence="2" key="1">
    <citation type="submission" date="2021-02" db="EMBL/GenBank/DDBJ databases">
        <authorList>
            <person name="Nowell W R."/>
        </authorList>
    </citation>
    <scope>NUCLEOTIDE SEQUENCE</scope>
</reference>
<evidence type="ECO:0000313" key="3">
    <source>
        <dbReference type="Proteomes" id="UP000681967"/>
    </source>
</evidence>
<feature type="non-terminal residue" evidence="2">
    <location>
        <position position="1"/>
    </location>
</feature>
<dbReference type="EMBL" id="CAJOBH010272764">
    <property type="protein sequence ID" value="CAF5166014.1"/>
    <property type="molecule type" value="Genomic_DNA"/>
</dbReference>
<dbReference type="PANTHER" id="PTHR22878">
    <property type="entry name" value="DYNEIN HEAVY CHAIN 6, AXONEMAL-LIKE-RELATED"/>
    <property type="match status" value="1"/>
</dbReference>
<evidence type="ECO:0000259" key="1">
    <source>
        <dbReference type="Pfam" id="PF18198"/>
    </source>
</evidence>
<dbReference type="AlphaFoldDB" id="A0A8S3GJF8"/>
<accession>A0A8S3GJF8</accession>
<dbReference type="Gene3D" id="1.10.8.720">
    <property type="entry name" value="Region D6 of dynein motor"/>
    <property type="match status" value="1"/>
</dbReference>
<gene>
    <name evidence="2" type="ORF">BYL167_LOCUS75943</name>
</gene>
<organism evidence="2 3">
    <name type="scientific">Rotaria magnacalcarata</name>
    <dbReference type="NCBI Taxonomy" id="392030"/>
    <lineage>
        <taxon>Eukaryota</taxon>
        <taxon>Metazoa</taxon>
        <taxon>Spiralia</taxon>
        <taxon>Gnathifera</taxon>
        <taxon>Rotifera</taxon>
        <taxon>Eurotatoria</taxon>
        <taxon>Bdelloidea</taxon>
        <taxon>Philodinida</taxon>
        <taxon>Philodinidae</taxon>
        <taxon>Rotaria</taxon>
    </lineage>
</organism>
<dbReference type="Pfam" id="PF18198">
    <property type="entry name" value="AAA_lid_11"/>
    <property type="match status" value="1"/>
</dbReference>
<name>A0A8S3GJF8_9BILA</name>
<feature type="domain" description="Dynein heavy chain AAA lid" evidence="1">
    <location>
        <begin position="37"/>
        <end position="119"/>
    </location>
</feature>
<evidence type="ECO:0000313" key="2">
    <source>
        <dbReference type="EMBL" id="CAF5166014.1"/>
    </source>
</evidence>
<dbReference type="PANTHER" id="PTHR22878:SF69">
    <property type="entry name" value="DYNEIN HEAVY CHAIN"/>
    <property type="match status" value="1"/>
</dbReference>
<sequence>MTIEWPVGLKSSLLQTFGPTGIVNEKVYENETLGPNWRRLVFNLAFFHAVIHERKKFGALGWNLSYEFNQSDLEVAVLELENLVRRSKNQVPSFDVFCYLAGSVIYGGRVTDEFDRRRLLR</sequence>
<dbReference type="GO" id="GO:0030286">
    <property type="term" value="C:dynein complex"/>
    <property type="evidence" value="ECO:0007669"/>
    <property type="project" value="InterPro"/>
</dbReference>
<dbReference type="Proteomes" id="UP000681967">
    <property type="component" value="Unassembled WGS sequence"/>
</dbReference>
<comment type="caution">
    <text evidence="2">The sequence shown here is derived from an EMBL/GenBank/DDBJ whole genome shotgun (WGS) entry which is preliminary data.</text>
</comment>
<dbReference type="GO" id="GO:0007018">
    <property type="term" value="P:microtubule-based movement"/>
    <property type="evidence" value="ECO:0007669"/>
    <property type="project" value="InterPro"/>
</dbReference>
<dbReference type="InterPro" id="IPR026983">
    <property type="entry name" value="DHC"/>
</dbReference>
<dbReference type="InterPro" id="IPR042219">
    <property type="entry name" value="AAA_lid_11_sf"/>
</dbReference>